<feature type="compositionally biased region" description="Basic and acidic residues" evidence="1">
    <location>
        <begin position="501"/>
        <end position="547"/>
    </location>
</feature>
<dbReference type="InterPro" id="IPR051176">
    <property type="entry name" value="Cent_Immune-Sig_Mod"/>
</dbReference>
<proteinExistence type="predicted"/>
<reference evidence="3" key="1">
    <citation type="submission" date="2023-08" db="EMBL/GenBank/DDBJ databases">
        <title>Black Yeasts Isolated from many extreme environments.</title>
        <authorList>
            <person name="Coleine C."/>
            <person name="Stajich J.E."/>
            <person name="Selbmann L."/>
        </authorList>
    </citation>
    <scope>NUCLEOTIDE SEQUENCE</scope>
    <source>
        <strain evidence="3">CCFEE 5810</strain>
    </source>
</reference>
<evidence type="ECO:0000313" key="3">
    <source>
        <dbReference type="EMBL" id="KAK5689622.1"/>
    </source>
</evidence>
<dbReference type="SUPFAM" id="SSF49879">
    <property type="entry name" value="SMAD/FHA domain"/>
    <property type="match status" value="1"/>
</dbReference>
<dbReference type="GO" id="GO:0005737">
    <property type="term" value="C:cytoplasm"/>
    <property type="evidence" value="ECO:0007669"/>
    <property type="project" value="TreeGrafter"/>
</dbReference>
<name>A0AAN7ZYE9_9PEZI</name>
<dbReference type="PANTHER" id="PTHR15715:SF46">
    <property type="entry name" value="TO VACUOLE TARGETING VPS64, PUTATIVE (AFU_ORTHOLOGUE AFUA_2G02420)-RELATED"/>
    <property type="match status" value="1"/>
</dbReference>
<sequence>MTAVAPPLFSSDFNRWNNGNGFTPMSDEVSKMFTSAPRKTVQRQNSSSSIASTASSTSTISATSSTQTNGSSASSVEAGSWAARKKPTRGLWPPGKAEPATGITTARPQAVSSATSGPTASSAISALHAPLLPSQQMANGGGQPNGVVRNHPQGEPAAILHLIPMNGTFERKTITVPYYEQVLKIGRQTNQKTIPTATNGYFDSKVLSRAHAEVWADRQGRIFIKDVKSSNGTFVNGMRLSQENKESEPRELREQDVLELGIDIVSEDQKTVVHHKVAAKVEHAGIYGQGNDPLNFGELDPSVSGGLLAGPHPIKRTSSQGSLNGRVVNGGLNGLQQAGQNPAAGQQPQMRAWLNPVTTDQIVKKLNAEMRFAMQQTQDLARARQMIAHIVGEKVESPIAPSRDSRANSEKSRPSPIKSKPDLKAHFSEPPAPPPQAPLPEKPDVARALADPIIRPLLRRDDTALPSPNSTSPTRMDHSSDILRLCEELKLAKGELSNQSERMKNLENELAQERTARESAEERAQRLERRDSPVRTGDDVGISKDEAISPTSPSPPDLQTQLDRLMASMDDMKMQMERYRLRAESAEGERDEARQSLAEMVEQRRKENAELANGSPRSSSGGRKSPSKRALRLDGKASEANGHAVEPRPQSPTCEALLERAGVEEGRPITPEQAKIMTQLLSQEVLRPGAAFGDPESALAYYGRPCGSAAAVVLFGMLLMTWVNGWPKVER</sequence>
<dbReference type="SMART" id="SM00240">
    <property type="entry name" value="FHA"/>
    <property type="match status" value="1"/>
</dbReference>
<feature type="compositionally biased region" description="Low complexity" evidence="1">
    <location>
        <begin position="110"/>
        <end position="120"/>
    </location>
</feature>
<dbReference type="PANTHER" id="PTHR15715">
    <property type="entry name" value="CENTROSOMAL PROTEIN OF 170 KDA"/>
    <property type="match status" value="1"/>
</dbReference>
<feature type="region of interest" description="Disordered" evidence="1">
    <location>
        <begin position="394"/>
        <end position="481"/>
    </location>
</feature>
<evidence type="ECO:0000259" key="2">
    <source>
        <dbReference type="PROSITE" id="PS50006"/>
    </source>
</evidence>
<feature type="region of interest" description="Disordered" evidence="1">
    <location>
        <begin position="35"/>
        <end position="120"/>
    </location>
</feature>
<dbReference type="InterPro" id="IPR000253">
    <property type="entry name" value="FHA_dom"/>
</dbReference>
<feature type="compositionally biased region" description="Low complexity" evidence="1">
    <location>
        <begin position="46"/>
        <end position="75"/>
    </location>
</feature>
<feature type="region of interest" description="Disordered" evidence="1">
    <location>
        <begin position="601"/>
        <end position="653"/>
    </location>
</feature>
<dbReference type="AlphaFoldDB" id="A0AAN7ZYE9"/>
<gene>
    <name evidence="3" type="ORF">LTR97_012795</name>
</gene>
<accession>A0AAN7ZYE9</accession>
<evidence type="ECO:0000256" key="1">
    <source>
        <dbReference type="SAM" id="MobiDB-lite"/>
    </source>
</evidence>
<feature type="compositionally biased region" description="Basic and acidic residues" evidence="1">
    <location>
        <begin position="403"/>
        <end position="427"/>
    </location>
</feature>
<feature type="region of interest" description="Disordered" evidence="1">
    <location>
        <begin position="494"/>
        <end position="561"/>
    </location>
</feature>
<feature type="domain" description="FHA" evidence="2">
    <location>
        <begin position="183"/>
        <end position="240"/>
    </location>
</feature>
<dbReference type="InterPro" id="IPR008984">
    <property type="entry name" value="SMAD_FHA_dom_sf"/>
</dbReference>
<feature type="compositionally biased region" description="Low complexity" evidence="1">
    <location>
        <begin position="614"/>
        <end position="624"/>
    </location>
</feature>
<dbReference type="PROSITE" id="PS50006">
    <property type="entry name" value="FHA_DOMAIN"/>
    <property type="match status" value="1"/>
</dbReference>
<dbReference type="CDD" id="cd22679">
    <property type="entry name" value="FHA_SLMAP"/>
    <property type="match status" value="1"/>
</dbReference>
<organism evidence="3 4">
    <name type="scientific">Elasticomyces elasticus</name>
    <dbReference type="NCBI Taxonomy" id="574655"/>
    <lineage>
        <taxon>Eukaryota</taxon>
        <taxon>Fungi</taxon>
        <taxon>Dikarya</taxon>
        <taxon>Ascomycota</taxon>
        <taxon>Pezizomycotina</taxon>
        <taxon>Dothideomycetes</taxon>
        <taxon>Dothideomycetidae</taxon>
        <taxon>Mycosphaerellales</taxon>
        <taxon>Teratosphaeriaceae</taxon>
        <taxon>Elasticomyces</taxon>
    </lineage>
</organism>
<protein>
    <recommendedName>
        <fullName evidence="2">FHA domain-containing protein</fullName>
    </recommendedName>
</protein>
<dbReference type="EMBL" id="JAVRQU010000030">
    <property type="protein sequence ID" value="KAK5689622.1"/>
    <property type="molecule type" value="Genomic_DNA"/>
</dbReference>
<evidence type="ECO:0000313" key="4">
    <source>
        <dbReference type="Proteomes" id="UP001310594"/>
    </source>
</evidence>
<dbReference type="Gene3D" id="2.60.200.20">
    <property type="match status" value="1"/>
</dbReference>
<dbReference type="Pfam" id="PF00498">
    <property type="entry name" value="FHA"/>
    <property type="match status" value="1"/>
</dbReference>
<comment type="caution">
    <text evidence="3">The sequence shown here is derived from an EMBL/GenBank/DDBJ whole genome shotgun (WGS) entry which is preliminary data.</text>
</comment>
<dbReference type="Proteomes" id="UP001310594">
    <property type="component" value="Unassembled WGS sequence"/>
</dbReference>
<feature type="compositionally biased region" description="Pro residues" evidence="1">
    <location>
        <begin position="430"/>
        <end position="440"/>
    </location>
</feature>